<organism evidence="1 2">
    <name type="scientific">Trichoplax adhaerens</name>
    <name type="common">Trichoplax reptans</name>
    <dbReference type="NCBI Taxonomy" id="10228"/>
    <lineage>
        <taxon>Eukaryota</taxon>
        <taxon>Metazoa</taxon>
        <taxon>Placozoa</taxon>
        <taxon>Uniplacotomia</taxon>
        <taxon>Trichoplacea</taxon>
        <taxon>Trichoplacidae</taxon>
        <taxon>Trichoplax</taxon>
    </lineage>
</organism>
<dbReference type="HOGENOM" id="CLU_1116971_0_0_1"/>
<sequence>MASPIFHSIELRRVGSEDENSHPFYYTVYQWKMAAAPPDLVRFCDPTYDQQRKKELTHWIRNPDDKTSCQTLQILFAFSVPTLEAINTLRSLRRKIVSAGAGCGYWEFLLASRGVEIIAFDANGVYPKEMHYITIQTGSSELLSQYSDYALMLAWPDDTDESSFSVDCLSHYEGDCIIHIGELFGETLSFNPWGQSTSCKFQLELLKSFRCIKRVNLPNWPGHKDNLTIWRRINSNIRFPTETHCYFEL</sequence>
<keyword evidence="2" id="KW-1185">Reference proteome</keyword>
<dbReference type="OMA" id="AGTGYWE"/>
<evidence type="ECO:0000313" key="1">
    <source>
        <dbReference type="EMBL" id="EDV23582.1"/>
    </source>
</evidence>
<dbReference type="PANTHER" id="PTHR39290">
    <property type="entry name" value="C3H1-TYPE DOMAIN-CONTAINING PROTEIN-RELATED"/>
    <property type="match status" value="1"/>
</dbReference>
<protein>
    <recommendedName>
        <fullName evidence="3">Methyltransferase type 11 domain-containing protein</fullName>
    </recommendedName>
</protein>
<dbReference type="eggNOG" id="ENOG502RXQ6">
    <property type="taxonomic scope" value="Eukaryota"/>
</dbReference>
<dbReference type="GeneID" id="6755705"/>
<dbReference type="EMBL" id="DS985247">
    <property type="protein sequence ID" value="EDV23582.1"/>
    <property type="molecule type" value="Genomic_DNA"/>
</dbReference>
<name>B3S1X4_TRIAD</name>
<dbReference type="KEGG" id="tad:TRIADDRAFT_58371"/>
<dbReference type="CTD" id="6755705"/>
<dbReference type="InParanoid" id="B3S1X4"/>
<dbReference type="Proteomes" id="UP000009022">
    <property type="component" value="Unassembled WGS sequence"/>
</dbReference>
<reference evidence="1 2" key="1">
    <citation type="journal article" date="2008" name="Nature">
        <title>The Trichoplax genome and the nature of placozoans.</title>
        <authorList>
            <person name="Srivastava M."/>
            <person name="Begovic E."/>
            <person name="Chapman J."/>
            <person name="Putnam N.H."/>
            <person name="Hellsten U."/>
            <person name="Kawashima T."/>
            <person name="Kuo A."/>
            <person name="Mitros T."/>
            <person name="Salamov A."/>
            <person name="Carpenter M.L."/>
            <person name="Signorovitch A.Y."/>
            <person name="Moreno M.A."/>
            <person name="Kamm K."/>
            <person name="Grimwood J."/>
            <person name="Schmutz J."/>
            <person name="Shapiro H."/>
            <person name="Grigoriev I.V."/>
            <person name="Buss L.W."/>
            <person name="Schierwater B."/>
            <person name="Dellaporta S.L."/>
            <person name="Rokhsar D.S."/>
        </authorList>
    </citation>
    <scope>NUCLEOTIDE SEQUENCE [LARGE SCALE GENOMIC DNA]</scope>
    <source>
        <strain evidence="1 2">Grell-BS-1999</strain>
    </source>
</reference>
<proteinExistence type="predicted"/>
<evidence type="ECO:0008006" key="3">
    <source>
        <dbReference type="Google" id="ProtNLM"/>
    </source>
</evidence>
<dbReference type="OrthoDB" id="5411518at2759"/>
<dbReference type="RefSeq" id="XP_002114492.1">
    <property type="nucleotide sequence ID" value="XM_002114456.1"/>
</dbReference>
<dbReference type="PhylomeDB" id="B3S1X4"/>
<dbReference type="AlphaFoldDB" id="B3S1X4"/>
<accession>B3S1X4</accession>
<gene>
    <name evidence="1" type="ORF">TRIADDRAFT_58371</name>
</gene>
<dbReference type="PANTHER" id="PTHR39290:SF6">
    <property type="entry name" value="S-ADENOSYL-L-METHIONINE-DEPENDENT METHYLTRANSFERASES SUPERFAMILY PROTEIN"/>
    <property type="match status" value="1"/>
</dbReference>
<evidence type="ECO:0000313" key="2">
    <source>
        <dbReference type="Proteomes" id="UP000009022"/>
    </source>
</evidence>